<comment type="caution">
    <text evidence="2">The sequence shown here is derived from an EMBL/GenBank/DDBJ whole genome shotgun (WGS) entry which is preliminary data.</text>
</comment>
<evidence type="ECO:0000313" key="2">
    <source>
        <dbReference type="EMBL" id="ROW10296.1"/>
    </source>
</evidence>
<dbReference type="Pfam" id="PF06985">
    <property type="entry name" value="HET"/>
    <property type="match status" value="1"/>
</dbReference>
<dbReference type="PANTHER" id="PTHR10622:SF10">
    <property type="entry name" value="HET DOMAIN-CONTAINING PROTEIN"/>
    <property type="match status" value="1"/>
</dbReference>
<dbReference type="PANTHER" id="PTHR10622">
    <property type="entry name" value="HET DOMAIN-CONTAINING PROTEIN"/>
    <property type="match status" value="1"/>
</dbReference>
<dbReference type="OrthoDB" id="20872at2759"/>
<evidence type="ECO:0000313" key="3">
    <source>
        <dbReference type="Proteomes" id="UP000283895"/>
    </source>
</evidence>
<gene>
    <name evidence="2" type="ORF">VMCG_02053</name>
</gene>
<dbReference type="EMBL" id="LKEA01000003">
    <property type="protein sequence ID" value="ROW10296.1"/>
    <property type="molecule type" value="Genomic_DNA"/>
</dbReference>
<name>A0A423X3D2_9PEZI</name>
<dbReference type="Proteomes" id="UP000283895">
    <property type="component" value="Unassembled WGS sequence"/>
</dbReference>
<keyword evidence="3" id="KW-1185">Reference proteome</keyword>
<dbReference type="InterPro" id="IPR010730">
    <property type="entry name" value="HET"/>
</dbReference>
<sequence>MRLINAATLRFEEFFGASIPIYAILSHTWENEEVTFEEFLKPHSTTKDGYIKIKSTCDVALRRGLEYVWIDTCCINKSSSAELTEAINSMFRWYERCELCIAYLVDVAPTGDDPEGFGSSRWFTRGWTLQELLAPHEVDFFSSDWTPIGTRGKLAGPISRITGVDEVYLVTTKRGSRFSLLKQASVAERMSWAARRITTREEDIAYCLLGIFGVNMPLIYGEGMNAFIRLQEEILKNCFDPTLLSWNASS</sequence>
<accession>A0A423X3D2</accession>
<feature type="domain" description="Heterokaryon incompatibility" evidence="1">
    <location>
        <begin position="22"/>
        <end position="107"/>
    </location>
</feature>
<dbReference type="STRING" id="356882.A0A423X3D2"/>
<organism evidence="2 3">
    <name type="scientific">Cytospora schulzeri</name>
    <dbReference type="NCBI Taxonomy" id="448051"/>
    <lineage>
        <taxon>Eukaryota</taxon>
        <taxon>Fungi</taxon>
        <taxon>Dikarya</taxon>
        <taxon>Ascomycota</taxon>
        <taxon>Pezizomycotina</taxon>
        <taxon>Sordariomycetes</taxon>
        <taxon>Sordariomycetidae</taxon>
        <taxon>Diaporthales</taxon>
        <taxon>Cytosporaceae</taxon>
        <taxon>Cytospora</taxon>
    </lineage>
</organism>
<dbReference type="AlphaFoldDB" id="A0A423X3D2"/>
<reference evidence="2 3" key="1">
    <citation type="submission" date="2015-09" db="EMBL/GenBank/DDBJ databases">
        <title>Host preference determinants of Valsa canker pathogens revealed by comparative genomics.</title>
        <authorList>
            <person name="Yin Z."/>
            <person name="Huang L."/>
        </authorList>
    </citation>
    <scope>NUCLEOTIDE SEQUENCE [LARGE SCALE GENOMIC DNA]</scope>
    <source>
        <strain evidence="2 3">03-1</strain>
    </source>
</reference>
<evidence type="ECO:0000259" key="1">
    <source>
        <dbReference type="Pfam" id="PF06985"/>
    </source>
</evidence>
<protein>
    <recommendedName>
        <fullName evidence="1">Heterokaryon incompatibility domain-containing protein</fullName>
    </recommendedName>
</protein>
<proteinExistence type="predicted"/>